<name>A0A0R3TBP0_RODNA</name>
<gene>
    <name evidence="3" type="ORF">HNAJ_LOCUS4476</name>
</gene>
<evidence type="ECO:0000256" key="1">
    <source>
        <dbReference type="SAM" id="MobiDB-lite"/>
    </source>
</evidence>
<evidence type="ECO:0000313" key="5">
    <source>
        <dbReference type="WBParaSite" id="HNAJ_0000447901-mRNA-1"/>
    </source>
</evidence>
<keyword evidence="2" id="KW-0732">Signal</keyword>
<reference evidence="3 4" key="2">
    <citation type="submission" date="2018-11" db="EMBL/GenBank/DDBJ databases">
        <authorList>
            <consortium name="Pathogen Informatics"/>
        </authorList>
    </citation>
    <scope>NUCLEOTIDE SEQUENCE [LARGE SCALE GENOMIC DNA]</scope>
</reference>
<accession>A0A0R3TBP0</accession>
<reference evidence="5" key="1">
    <citation type="submission" date="2017-02" db="UniProtKB">
        <authorList>
            <consortium name="WormBaseParasite"/>
        </authorList>
    </citation>
    <scope>IDENTIFICATION</scope>
</reference>
<feature type="chain" id="PRO_5043131725" evidence="2">
    <location>
        <begin position="25"/>
        <end position="82"/>
    </location>
</feature>
<sequence length="82" mass="9540">MNGTVIALLVFGLLLISQFQESRGEIAEYVPDDEIETMEVAKRGLFGSVRRFKAKNKLKKIQKQQKKLKKEEEKYQRKLNAL</sequence>
<organism evidence="5">
    <name type="scientific">Rodentolepis nana</name>
    <name type="common">Dwarf tapeworm</name>
    <name type="synonym">Hymenolepis nana</name>
    <dbReference type="NCBI Taxonomy" id="102285"/>
    <lineage>
        <taxon>Eukaryota</taxon>
        <taxon>Metazoa</taxon>
        <taxon>Spiralia</taxon>
        <taxon>Lophotrochozoa</taxon>
        <taxon>Platyhelminthes</taxon>
        <taxon>Cestoda</taxon>
        <taxon>Eucestoda</taxon>
        <taxon>Cyclophyllidea</taxon>
        <taxon>Hymenolepididae</taxon>
        <taxon>Rodentolepis</taxon>
    </lineage>
</organism>
<feature type="signal peptide" evidence="2">
    <location>
        <begin position="1"/>
        <end position="24"/>
    </location>
</feature>
<protein>
    <submittedName>
        <fullName evidence="3 5">Uncharacterized protein</fullName>
    </submittedName>
</protein>
<keyword evidence="4" id="KW-1185">Reference proteome</keyword>
<feature type="region of interest" description="Disordered" evidence="1">
    <location>
        <begin position="63"/>
        <end position="82"/>
    </location>
</feature>
<evidence type="ECO:0000256" key="2">
    <source>
        <dbReference type="SAM" id="SignalP"/>
    </source>
</evidence>
<dbReference type="Proteomes" id="UP000278807">
    <property type="component" value="Unassembled WGS sequence"/>
</dbReference>
<dbReference type="EMBL" id="UZAE01003178">
    <property type="protein sequence ID" value="VDO00336.1"/>
    <property type="molecule type" value="Genomic_DNA"/>
</dbReference>
<evidence type="ECO:0000313" key="4">
    <source>
        <dbReference type="Proteomes" id="UP000278807"/>
    </source>
</evidence>
<proteinExistence type="predicted"/>
<evidence type="ECO:0000313" key="3">
    <source>
        <dbReference type="EMBL" id="VDO00336.1"/>
    </source>
</evidence>
<dbReference type="WBParaSite" id="HNAJ_0000447901-mRNA-1">
    <property type="protein sequence ID" value="HNAJ_0000447901-mRNA-1"/>
    <property type="gene ID" value="HNAJ_0000447901"/>
</dbReference>
<dbReference type="AlphaFoldDB" id="A0A0R3TBP0"/>